<dbReference type="InterPro" id="IPR038269">
    <property type="entry name" value="SCAN_sf"/>
</dbReference>
<evidence type="ECO:0000313" key="2">
    <source>
        <dbReference type="EMBL" id="GFY22446.1"/>
    </source>
</evidence>
<feature type="region of interest" description="Disordered" evidence="1">
    <location>
        <begin position="312"/>
        <end position="341"/>
    </location>
</feature>
<proteinExistence type="predicted"/>
<keyword evidence="3" id="KW-1185">Reference proteome</keyword>
<name>A0A8X6VU38_TRICX</name>
<dbReference type="PANTHER" id="PTHR46888:SF1">
    <property type="entry name" value="RIBONUCLEASE H"/>
    <property type="match status" value="1"/>
</dbReference>
<evidence type="ECO:0000256" key="1">
    <source>
        <dbReference type="SAM" id="MobiDB-lite"/>
    </source>
</evidence>
<dbReference type="AlphaFoldDB" id="A0A8X6VU38"/>
<accession>A0A8X6VU38</accession>
<dbReference type="Gene3D" id="1.10.4020.10">
    <property type="entry name" value="DNA breaking-rejoining enzymes"/>
    <property type="match status" value="1"/>
</dbReference>
<dbReference type="EMBL" id="BMAU01021361">
    <property type="protein sequence ID" value="GFY22446.1"/>
    <property type="molecule type" value="Genomic_DNA"/>
</dbReference>
<dbReference type="Proteomes" id="UP000887159">
    <property type="component" value="Unassembled WGS sequence"/>
</dbReference>
<gene>
    <name evidence="2" type="primary">AVEN_239134_1</name>
    <name evidence="2" type="ORF">TNCV_2177071</name>
</gene>
<evidence type="ECO:0000313" key="3">
    <source>
        <dbReference type="Proteomes" id="UP000887159"/>
    </source>
</evidence>
<sequence>MDWVAYLLAVLPAELSNMLAREPTERANNYDFVKDLILKRYRLNSEKLKQCFYRHQKSAEKSWRNYAHELNSYFTEWIAELQVKTFEQLKDLLITEELKYRVPAEVREHFLDDWIKLKTPYELAEKLDEYESIKQSFRREIPKKNSYKFQGGVNYSGARPKETPKDFKSQCDKLKKNYETVASNETVRNGTDVLAPYTSLGTVNGIEMPILRDTGSTLDLICKNYVKPSMFINETVWIRTPLEETAVCLPMAEIELDCVFGHVITKAAVLRDSLDQGKYLLGNKTAALFEEVKKNKEIQVYMVNAVETRSQKKLTEESKQDLNMSEETIPESNEKNKESPDELDGILPLIQPEISESNLIKLSHKDFAKEQMNSAELKTLFEEAKSGSSKKNHYIVKNNLLFFQKRR</sequence>
<protein>
    <submittedName>
        <fullName evidence="2">SCAN box domain-containing protein</fullName>
    </submittedName>
</protein>
<organism evidence="2 3">
    <name type="scientific">Trichonephila clavipes</name>
    <name type="common">Golden silk orbweaver</name>
    <name type="synonym">Nephila clavipes</name>
    <dbReference type="NCBI Taxonomy" id="2585209"/>
    <lineage>
        <taxon>Eukaryota</taxon>
        <taxon>Metazoa</taxon>
        <taxon>Ecdysozoa</taxon>
        <taxon>Arthropoda</taxon>
        <taxon>Chelicerata</taxon>
        <taxon>Arachnida</taxon>
        <taxon>Araneae</taxon>
        <taxon>Araneomorphae</taxon>
        <taxon>Entelegynae</taxon>
        <taxon>Araneoidea</taxon>
        <taxon>Nephilidae</taxon>
        <taxon>Trichonephila</taxon>
    </lineage>
</organism>
<dbReference type="PANTHER" id="PTHR46888">
    <property type="entry name" value="ZINC KNUCKLE DOMAINCONTAINING PROTEIN-RELATED"/>
    <property type="match status" value="1"/>
</dbReference>
<reference evidence="2" key="1">
    <citation type="submission" date="2020-08" db="EMBL/GenBank/DDBJ databases">
        <title>Multicomponent nature underlies the extraordinary mechanical properties of spider dragline silk.</title>
        <authorList>
            <person name="Kono N."/>
            <person name="Nakamura H."/>
            <person name="Mori M."/>
            <person name="Yoshida Y."/>
            <person name="Ohtoshi R."/>
            <person name="Malay A.D."/>
            <person name="Moran D.A.P."/>
            <person name="Tomita M."/>
            <person name="Numata K."/>
            <person name="Arakawa K."/>
        </authorList>
    </citation>
    <scope>NUCLEOTIDE SEQUENCE</scope>
</reference>
<dbReference type="SUPFAM" id="SSF47353">
    <property type="entry name" value="Retrovirus capsid dimerization domain-like"/>
    <property type="match status" value="1"/>
</dbReference>
<comment type="caution">
    <text evidence="2">The sequence shown here is derived from an EMBL/GenBank/DDBJ whole genome shotgun (WGS) entry which is preliminary data.</text>
</comment>